<protein>
    <recommendedName>
        <fullName evidence="3 11">Shikimate kinase</fullName>
        <shortName evidence="11">SK</shortName>
        <ecNumber evidence="3 11">2.7.1.71</ecNumber>
    </recommendedName>
</protein>
<dbReference type="InterPro" id="IPR000623">
    <property type="entry name" value="Shikimate_kinase/TSH1"/>
</dbReference>
<evidence type="ECO:0000256" key="4">
    <source>
        <dbReference type="ARBA" id="ARBA00022605"/>
    </source>
</evidence>
<dbReference type="Proteomes" id="UP000248857">
    <property type="component" value="Unassembled WGS sequence"/>
</dbReference>
<keyword evidence="13" id="KW-1185">Reference proteome</keyword>
<evidence type="ECO:0000256" key="11">
    <source>
        <dbReference type="HAMAP-Rule" id="MF_00109"/>
    </source>
</evidence>
<accession>A0A2W1JN95</accession>
<comment type="similarity">
    <text evidence="2 11">Belongs to the shikimate kinase family.</text>
</comment>
<dbReference type="GO" id="GO:0008652">
    <property type="term" value="P:amino acid biosynthetic process"/>
    <property type="evidence" value="ECO:0007669"/>
    <property type="project" value="UniProtKB-KW"/>
</dbReference>
<dbReference type="InterPro" id="IPR023000">
    <property type="entry name" value="Shikimate_kinase_CS"/>
</dbReference>
<comment type="catalytic activity">
    <reaction evidence="10 11">
        <text>shikimate + ATP = 3-phosphoshikimate + ADP + H(+)</text>
        <dbReference type="Rhea" id="RHEA:13121"/>
        <dbReference type="ChEBI" id="CHEBI:15378"/>
        <dbReference type="ChEBI" id="CHEBI:30616"/>
        <dbReference type="ChEBI" id="CHEBI:36208"/>
        <dbReference type="ChEBI" id="CHEBI:145989"/>
        <dbReference type="ChEBI" id="CHEBI:456216"/>
        <dbReference type="EC" id="2.7.1.71"/>
    </reaction>
</comment>
<feature type="binding site" evidence="11">
    <location>
        <position position="88"/>
    </location>
    <ligand>
        <name>substrate</name>
    </ligand>
</feature>
<dbReference type="AlphaFoldDB" id="A0A2W1JN95"/>
<dbReference type="UniPathway" id="UPA00053">
    <property type="reaction ID" value="UER00088"/>
</dbReference>
<evidence type="ECO:0000256" key="1">
    <source>
        <dbReference type="ARBA" id="ARBA00004842"/>
    </source>
</evidence>
<dbReference type="CDD" id="cd00464">
    <property type="entry name" value="SK"/>
    <property type="match status" value="1"/>
</dbReference>
<comment type="caution">
    <text evidence="12">The sequence shown here is derived from an EMBL/GenBank/DDBJ whole genome shotgun (WGS) entry which is preliminary data.</text>
</comment>
<organism evidence="12 13">
    <name type="scientific">Acaryochloris thomasi RCC1774</name>
    <dbReference type="NCBI Taxonomy" id="1764569"/>
    <lineage>
        <taxon>Bacteria</taxon>
        <taxon>Bacillati</taxon>
        <taxon>Cyanobacteriota</taxon>
        <taxon>Cyanophyceae</taxon>
        <taxon>Acaryochloridales</taxon>
        <taxon>Acaryochloridaceae</taxon>
        <taxon>Acaryochloris</taxon>
        <taxon>Acaryochloris thomasi</taxon>
    </lineage>
</organism>
<comment type="pathway">
    <text evidence="1 11">Metabolic intermediate biosynthesis; chorismate biosynthesis; chorismate from D-erythrose 4-phosphate and phosphoenolpyruvate: step 5/7.</text>
</comment>
<feature type="binding site" evidence="11">
    <location>
        <position position="24"/>
    </location>
    <ligand>
        <name>Mg(2+)</name>
        <dbReference type="ChEBI" id="CHEBI:18420"/>
    </ligand>
</feature>
<keyword evidence="11" id="KW-0460">Magnesium</keyword>
<keyword evidence="4 11" id="KW-0028">Amino-acid biosynthesis</keyword>
<dbReference type="GO" id="GO:0005829">
    <property type="term" value="C:cytosol"/>
    <property type="evidence" value="ECO:0007669"/>
    <property type="project" value="TreeGrafter"/>
</dbReference>
<dbReference type="GO" id="GO:0004765">
    <property type="term" value="F:shikimate kinase activity"/>
    <property type="evidence" value="ECO:0007669"/>
    <property type="project" value="UniProtKB-UniRule"/>
</dbReference>
<dbReference type="PANTHER" id="PTHR21087">
    <property type="entry name" value="SHIKIMATE KINASE"/>
    <property type="match status" value="1"/>
</dbReference>
<dbReference type="PROSITE" id="PS01128">
    <property type="entry name" value="SHIKIMATE_KINASE"/>
    <property type="match status" value="1"/>
</dbReference>
<keyword evidence="11" id="KW-0963">Cytoplasm</keyword>
<evidence type="ECO:0000256" key="8">
    <source>
        <dbReference type="ARBA" id="ARBA00022840"/>
    </source>
</evidence>
<dbReference type="GO" id="GO:0000287">
    <property type="term" value="F:magnesium ion binding"/>
    <property type="evidence" value="ECO:0007669"/>
    <property type="project" value="UniProtKB-UniRule"/>
</dbReference>
<comment type="subunit">
    <text evidence="11">Monomer.</text>
</comment>
<keyword evidence="7 11" id="KW-0418">Kinase</keyword>
<keyword evidence="5 11" id="KW-0808">Transferase</keyword>
<reference evidence="12 13" key="1">
    <citation type="journal article" date="2018" name="Sci. Rep.">
        <title>A novel species of the marine cyanobacterium Acaryochloris with a unique pigment content and lifestyle.</title>
        <authorList>
            <person name="Partensky F."/>
            <person name="Six C."/>
            <person name="Ratin M."/>
            <person name="Garczarek L."/>
            <person name="Vaulot D."/>
            <person name="Probert I."/>
            <person name="Calteau A."/>
            <person name="Gourvil P."/>
            <person name="Marie D."/>
            <person name="Grebert T."/>
            <person name="Bouchier C."/>
            <person name="Le Panse S."/>
            <person name="Gachenot M."/>
            <person name="Rodriguez F."/>
            <person name="Garrido J.L."/>
        </authorList>
    </citation>
    <scope>NUCLEOTIDE SEQUENCE [LARGE SCALE GENOMIC DNA]</scope>
    <source>
        <strain evidence="12 13">RCC1774</strain>
    </source>
</reference>
<keyword evidence="8 11" id="KW-0067">ATP-binding</keyword>
<dbReference type="Gene3D" id="3.40.50.300">
    <property type="entry name" value="P-loop containing nucleotide triphosphate hydrolases"/>
    <property type="match status" value="1"/>
</dbReference>
<dbReference type="SUPFAM" id="SSF52540">
    <property type="entry name" value="P-loop containing nucleoside triphosphate hydrolases"/>
    <property type="match status" value="1"/>
</dbReference>
<dbReference type="EMBL" id="PQWO01000002">
    <property type="protein sequence ID" value="PZD74803.1"/>
    <property type="molecule type" value="Genomic_DNA"/>
</dbReference>
<sequence>MTSTSLNLKNVNVYLIGMMGAGKSTTGQLLAQKLGYQLFDSDTLITQLADTSINQIFAEQGEDAFRKLETQVLSELSAYTRLVVATGGGIVTQPSNWSHLQQGLVVWLDVPLEHLWKRIQVDASRPLLQTERPYETLEQLMQQRRHLYAQADVHTVIKPDWSTEQVADQIIEGISKVIKVEDT</sequence>
<evidence type="ECO:0000313" key="13">
    <source>
        <dbReference type="Proteomes" id="UP000248857"/>
    </source>
</evidence>
<evidence type="ECO:0000256" key="5">
    <source>
        <dbReference type="ARBA" id="ARBA00022679"/>
    </source>
</evidence>
<keyword evidence="11" id="KW-0479">Metal-binding</keyword>
<dbReference type="HAMAP" id="MF_00109">
    <property type="entry name" value="Shikimate_kinase"/>
    <property type="match status" value="1"/>
</dbReference>
<dbReference type="EC" id="2.7.1.71" evidence="3 11"/>
<dbReference type="PANTHER" id="PTHR21087:SF16">
    <property type="entry name" value="SHIKIMATE KINASE 1, CHLOROPLASTIC"/>
    <property type="match status" value="1"/>
</dbReference>
<evidence type="ECO:0000256" key="2">
    <source>
        <dbReference type="ARBA" id="ARBA00006997"/>
    </source>
</evidence>
<evidence type="ECO:0000256" key="10">
    <source>
        <dbReference type="ARBA" id="ARBA00048567"/>
    </source>
</evidence>
<feature type="binding site" evidence="11">
    <location>
        <position position="144"/>
    </location>
    <ligand>
        <name>substrate</name>
    </ligand>
</feature>
<gene>
    <name evidence="12" type="primary">aroK_1</name>
    <name evidence="11" type="synonym">aroK</name>
    <name evidence="12" type="ORF">C1752_00890</name>
</gene>
<dbReference type="InterPro" id="IPR027417">
    <property type="entry name" value="P-loop_NTPase"/>
</dbReference>
<dbReference type="GO" id="GO:0009423">
    <property type="term" value="P:chorismate biosynthetic process"/>
    <property type="evidence" value="ECO:0007669"/>
    <property type="project" value="UniProtKB-UniRule"/>
</dbReference>
<feature type="binding site" evidence="11">
    <location>
        <position position="66"/>
    </location>
    <ligand>
        <name>substrate</name>
    </ligand>
</feature>
<dbReference type="GO" id="GO:0005524">
    <property type="term" value="F:ATP binding"/>
    <property type="evidence" value="ECO:0007669"/>
    <property type="project" value="UniProtKB-UniRule"/>
</dbReference>
<keyword evidence="6 11" id="KW-0547">Nucleotide-binding</keyword>
<feature type="binding site" evidence="11">
    <location>
        <position position="125"/>
    </location>
    <ligand>
        <name>ATP</name>
        <dbReference type="ChEBI" id="CHEBI:30616"/>
    </ligand>
</feature>
<dbReference type="RefSeq" id="WP_233501335.1">
    <property type="nucleotide sequence ID" value="NZ_CAWNWM010000002.1"/>
</dbReference>
<dbReference type="GO" id="GO:0009073">
    <property type="term" value="P:aromatic amino acid family biosynthetic process"/>
    <property type="evidence" value="ECO:0007669"/>
    <property type="project" value="UniProtKB-KW"/>
</dbReference>
<feature type="binding site" evidence="11">
    <location>
        <position position="42"/>
    </location>
    <ligand>
        <name>substrate</name>
    </ligand>
</feature>
<dbReference type="Pfam" id="PF01202">
    <property type="entry name" value="SKI"/>
    <property type="match status" value="1"/>
</dbReference>
<comment type="cofactor">
    <cofactor evidence="11">
        <name>Mg(2+)</name>
        <dbReference type="ChEBI" id="CHEBI:18420"/>
    </cofactor>
    <text evidence="11">Binds 1 Mg(2+) ion per subunit.</text>
</comment>
<comment type="caution">
    <text evidence="11">Lacks conserved residue(s) required for the propagation of feature annotation.</text>
</comment>
<comment type="function">
    <text evidence="11">Catalyzes the specific phosphorylation of the 3-hydroxyl group of shikimic acid using ATP as a cosubstrate.</text>
</comment>
<dbReference type="InterPro" id="IPR031322">
    <property type="entry name" value="Shikimate/glucono_kinase"/>
</dbReference>
<proteinExistence type="inferred from homology"/>
<name>A0A2W1JN95_9CYAN</name>
<feature type="binding site" evidence="11">
    <location>
        <begin position="20"/>
        <end position="25"/>
    </location>
    <ligand>
        <name>ATP</name>
        <dbReference type="ChEBI" id="CHEBI:30616"/>
    </ligand>
</feature>
<evidence type="ECO:0000256" key="7">
    <source>
        <dbReference type="ARBA" id="ARBA00022777"/>
    </source>
</evidence>
<dbReference type="PRINTS" id="PR01100">
    <property type="entry name" value="SHIKIMTKNASE"/>
</dbReference>
<keyword evidence="9 11" id="KW-0057">Aromatic amino acid biosynthesis</keyword>
<evidence type="ECO:0000256" key="3">
    <source>
        <dbReference type="ARBA" id="ARBA00012154"/>
    </source>
</evidence>
<evidence type="ECO:0000256" key="9">
    <source>
        <dbReference type="ARBA" id="ARBA00023141"/>
    </source>
</evidence>
<evidence type="ECO:0000256" key="6">
    <source>
        <dbReference type="ARBA" id="ARBA00022741"/>
    </source>
</evidence>
<evidence type="ECO:0000313" key="12">
    <source>
        <dbReference type="EMBL" id="PZD74803.1"/>
    </source>
</evidence>
<comment type="subcellular location">
    <subcellularLocation>
        <location evidence="11">Cytoplasm</location>
    </subcellularLocation>
</comment>